<evidence type="ECO:0000313" key="2">
    <source>
        <dbReference type="EMBL" id="KAF0929213.1"/>
    </source>
</evidence>
<evidence type="ECO:0000256" key="1">
    <source>
        <dbReference type="SAM" id="MobiDB-lite"/>
    </source>
</evidence>
<name>A0A6G1EX35_9ORYZ</name>
<feature type="region of interest" description="Disordered" evidence="1">
    <location>
        <begin position="73"/>
        <end position="96"/>
    </location>
</feature>
<comment type="caution">
    <text evidence="2">The sequence shown here is derived from an EMBL/GenBank/DDBJ whole genome shotgun (WGS) entry which is preliminary data.</text>
</comment>
<proteinExistence type="predicted"/>
<evidence type="ECO:0000313" key="3">
    <source>
        <dbReference type="Proteomes" id="UP000479710"/>
    </source>
</evidence>
<dbReference type="Proteomes" id="UP000479710">
    <property type="component" value="Unassembled WGS sequence"/>
</dbReference>
<dbReference type="AlphaFoldDB" id="A0A6G1EX35"/>
<protein>
    <submittedName>
        <fullName evidence="2">Uncharacterized protein</fullName>
    </submittedName>
</protein>
<dbReference type="EMBL" id="SPHZ02000002">
    <property type="protein sequence ID" value="KAF0929213.1"/>
    <property type="molecule type" value="Genomic_DNA"/>
</dbReference>
<accession>A0A6G1EX35</accession>
<gene>
    <name evidence="2" type="ORF">E2562_016442</name>
</gene>
<organism evidence="2 3">
    <name type="scientific">Oryza meyeriana var. granulata</name>
    <dbReference type="NCBI Taxonomy" id="110450"/>
    <lineage>
        <taxon>Eukaryota</taxon>
        <taxon>Viridiplantae</taxon>
        <taxon>Streptophyta</taxon>
        <taxon>Embryophyta</taxon>
        <taxon>Tracheophyta</taxon>
        <taxon>Spermatophyta</taxon>
        <taxon>Magnoliopsida</taxon>
        <taxon>Liliopsida</taxon>
        <taxon>Poales</taxon>
        <taxon>Poaceae</taxon>
        <taxon>BOP clade</taxon>
        <taxon>Oryzoideae</taxon>
        <taxon>Oryzeae</taxon>
        <taxon>Oryzinae</taxon>
        <taxon>Oryza</taxon>
        <taxon>Oryza meyeriana</taxon>
    </lineage>
</organism>
<reference evidence="2 3" key="1">
    <citation type="submission" date="2019-11" db="EMBL/GenBank/DDBJ databases">
        <title>Whole genome sequence of Oryza granulata.</title>
        <authorList>
            <person name="Li W."/>
        </authorList>
    </citation>
    <scope>NUCLEOTIDE SEQUENCE [LARGE SCALE GENOMIC DNA]</scope>
    <source>
        <strain evidence="3">cv. Menghai</strain>
        <tissue evidence="2">Leaf</tissue>
    </source>
</reference>
<sequence>MAASPTRLHRAIGPTARTPLSRCLTQQCPGATLEVGKVAFFHAVPHARARAVGHRLALTLTVPRLQRRRRGCRMRHAVEGGPGSPSARELGYAYDG</sequence>
<keyword evidence="3" id="KW-1185">Reference proteome</keyword>